<evidence type="ECO:0000313" key="5">
    <source>
        <dbReference type="Proteomes" id="UP000320672"/>
    </source>
</evidence>
<dbReference type="EMBL" id="CP036262">
    <property type="protein sequence ID" value="QDS95601.1"/>
    <property type="molecule type" value="Genomic_DNA"/>
</dbReference>
<reference evidence="4 5" key="1">
    <citation type="submission" date="2019-02" db="EMBL/GenBank/DDBJ databases">
        <title>Deep-cultivation of Planctomycetes and their phenomic and genomic characterization uncovers novel biology.</title>
        <authorList>
            <person name="Wiegand S."/>
            <person name="Jogler M."/>
            <person name="Boedeker C."/>
            <person name="Pinto D."/>
            <person name="Vollmers J."/>
            <person name="Rivas-Marin E."/>
            <person name="Kohn T."/>
            <person name="Peeters S.H."/>
            <person name="Heuer A."/>
            <person name="Rast P."/>
            <person name="Oberbeckmann S."/>
            <person name="Bunk B."/>
            <person name="Jeske O."/>
            <person name="Meyerdierks A."/>
            <person name="Storesund J.E."/>
            <person name="Kallscheuer N."/>
            <person name="Luecker S."/>
            <person name="Lage O.M."/>
            <person name="Pohl T."/>
            <person name="Merkel B.J."/>
            <person name="Hornburger P."/>
            <person name="Mueller R.-W."/>
            <person name="Bruemmer F."/>
            <person name="Labrenz M."/>
            <person name="Spormann A.M."/>
            <person name="Op den Camp H."/>
            <person name="Overmann J."/>
            <person name="Amann R."/>
            <person name="Jetten M.S.M."/>
            <person name="Mascher T."/>
            <person name="Medema M.H."/>
            <person name="Devos D.P."/>
            <person name="Kaster A.-K."/>
            <person name="Ovreas L."/>
            <person name="Rohde M."/>
            <person name="Galperin M.Y."/>
            <person name="Jogler C."/>
        </authorList>
    </citation>
    <scope>NUCLEOTIDE SEQUENCE [LARGE SCALE GENOMIC DNA]</scope>
    <source>
        <strain evidence="4 5">FF011L</strain>
    </source>
</reference>
<dbReference type="PANTHER" id="PTHR30576">
    <property type="entry name" value="COLANIC BIOSYNTHESIS UDP-GLUCOSE LIPID CARRIER TRANSFERASE"/>
    <property type="match status" value="1"/>
</dbReference>
<dbReference type="Pfam" id="PF02397">
    <property type="entry name" value="Bac_transf"/>
    <property type="match status" value="1"/>
</dbReference>
<evidence type="ECO:0000256" key="2">
    <source>
        <dbReference type="SAM" id="MobiDB-lite"/>
    </source>
</evidence>
<dbReference type="AlphaFoldDB" id="A0A517ML38"/>
<evidence type="ECO:0000256" key="1">
    <source>
        <dbReference type="ARBA" id="ARBA00006464"/>
    </source>
</evidence>
<keyword evidence="5" id="KW-1185">Reference proteome</keyword>
<dbReference type="KEGG" id="rml:FF011L_43990"/>
<dbReference type="GO" id="GO:0016780">
    <property type="term" value="F:phosphotransferase activity, for other substituted phosphate groups"/>
    <property type="evidence" value="ECO:0007669"/>
    <property type="project" value="TreeGrafter"/>
</dbReference>
<dbReference type="EC" id="2.-.-.-" evidence="4"/>
<sequence>MSLLLDQISSRWRGASSCHRSLLTRRQLERELTRERMRTARHQSPFCLLTIELLKPTCSKKNLRSAAKLLFRSVRKTDLKGELAPRTLGVLLVDTSEMGGRIAIDRLRTLFLNAGLNIKVGLQVFDPSGFQRYDQPSTPQKPPANHLPGSSDSLNDKDKNGDNHDHQPPEPVTAFTTSTNRATKRAFDIAGASCGLLLAAPLIAGMALSIRLTSKGPAFFRQLREGQNGKPFTIYKMRTMVVNAESQQPFLESQNDRNGPAFKMANDPRVTPLGDILRRLCLDELPQLWNVLRGDMSLVGPRPLPLSESRACTPWQRRRLDIRPGLTGVWQVNKRQAKNFDEWMRLDLGYVDNRSMIKDVTLLAKTVTVPLSGRGSE</sequence>
<accession>A0A517ML38</accession>
<dbReference type="PANTHER" id="PTHR30576:SF10">
    <property type="entry name" value="SLL5057 PROTEIN"/>
    <property type="match status" value="1"/>
</dbReference>
<feature type="region of interest" description="Disordered" evidence="2">
    <location>
        <begin position="131"/>
        <end position="177"/>
    </location>
</feature>
<name>A0A517ML38_9BACT</name>
<evidence type="ECO:0000259" key="3">
    <source>
        <dbReference type="Pfam" id="PF02397"/>
    </source>
</evidence>
<keyword evidence="4" id="KW-0808">Transferase</keyword>
<organism evidence="4 5">
    <name type="scientific">Roseimaritima multifibrata</name>
    <dbReference type="NCBI Taxonomy" id="1930274"/>
    <lineage>
        <taxon>Bacteria</taxon>
        <taxon>Pseudomonadati</taxon>
        <taxon>Planctomycetota</taxon>
        <taxon>Planctomycetia</taxon>
        <taxon>Pirellulales</taxon>
        <taxon>Pirellulaceae</taxon>
        <taxon>Roseimaritima</taxon>
    </lineage>
</organism>
<dbReference type="OrthoDB" id="9766874at2"/>
<dbReference type="InterPro" id="IPR003362">
    <property type="entry name" value="Bact_transf"/>
</dbReference>
<dbReference type="Proteomes" id="UP000320672">
    <property type="component" value="Chromosome"/>
</dbReference>
<evidence type="ECO:0000313" key="4">
    <source>
        <dbReference type="EMBL" id="QDS95601.1"/>
    </source>
</evidence>
<proteinExistence type="inferred from homology"/>
<gene>
    <name evidence="4" type="primary">epsL_1</name>
    <name evidence="4" type="ORF">FF011L_43990</name>
</gene>
<feature type="domain" description="Bacterial sugar transferase" evidence="3">
    <location>
        <begin position="184"/>
        <end position="369"/>
    </location>
</feature>
<comment type="similarity">
    <text evidence="1">Belongs to the bacterial sugar transferase family.</text>
</comment>
<protein>
    <submittedName>
        <fullName evidence="4">Putative sugar transferase EpsL</fullName>
        <ecNumber evidence="4">2.-.-.-</ecNumber>
    </submittedName>
</protein>
<dbReference type="RefSeq" id="WP_145353829.1">
    <property type="nucleotide sequence ID" value="NZ_CP036262.1"/>
</dbReference>
<feature type="compositionally biased region" description="Basic and acidic residues" evidence="2">
    <location>
        <begin position="154"/>
        <end position="168"/>
    </location>
</feature>